<comment type="similarity">
    <text evidence="2 10">Belongs to the gluconokinase GntK/GntV family.</text>
</comment>
<evidence type="ECO:0000313" key="12">
    <source>
        <dbReference type="Proteomes" id="UP000180246"/>
    </source>
</evidence>
<dbReference type="InterPro" id="IPR006001">
    <property type="entry name" value="Therm_gnt_kin"/>
</dbReference>
<evidence type="ECO:0000256" key="4">
    <source>
        <dbReference type="ARBA" id="ARBA00022679"/>
    </source>
</evidence>
<dbReference type="Pfam" id="PF13671">
    <property type="entry name" value="AAA_33"/>
    <property type="match status" value="1"/>
</dbReference>
<protein>
    <recommendedName>
        <fullName evidence="3 10">Gluconokinase</fullName>
        <ecNumber evidence="3 10">2.7.1.12</ecNumber>
    </recommendedName>
</protein>
<dbReference type="GO" id="GO:0005737">
    <property type="term" value="C:cytoplasm"/>
    <property type="evidence" value="ECO:0007669"/>
    <property type="project" value="TreeGrafter"/>
</dbReference>
<comment type="caution">
    <text evidence="11">The sequence shown here is derived from an EMBL/GenBank/DDBJ whole genome shotgun (WGS) entry which is preliminary data.</text>
</comment>
<dbReference type="GO" id="GO:0019521">
    <property type="term" value="P:D-gluconate metabolic process"/>
    <property type="evidence" value="ECO:0007669"/>
    <property type="project" value="UniProtKB-KW"/>
</dbReference>
<evidence type="ECO:0000313" key="11">
    <source>
        <dbReference type="EMBL" id="OIJ43122.1"/>
    </source>
</evidence>
<evidence type="ECO:0000256" key="10">
    <source>
        <dbReference type="RuleBase" id="RU363066"/>
    </source>
</evidence>
<dbReference type="EC" id="2.7.1.12" evidence="3 10"/>
<keyword evidence="4 10" id="KW-0808">Transferase</keyword>
<dbReference type="CDD" id="cd02021">
    <property type="entry name" value="GntK"/>
    <property type="match status" value="1"/>
</dbReference>
<evidence type="ECO:0000256" key="2">
    <source>
        <dbReference type="ARBA" id="ARBA00008420"/>
    </source>
</evidence>
<evidence type="ECO:0000256" key="3">
    <source>
        <dbReference type="ARBA" id="ARBA00012054"/>
    </source>
</evidence>
<organism evidence="11 12">
    <name type="scientific">Massilia timonae</name>
    <dbReference type="NCBI Taxonomy" id="47229"/>
    <lineage>
        <taxon>Bacteria</taxon>
        <taxon>Pseudomonadati</taxon>
        <taxon>Pseudomonadota</taxon>
        <taxon>Betaproteobacteria</taxon>
        <taxon>Burkholderiales</taxon>
        <taxon>Oxalobacteraceae</taxon>
        <taxon>Telluria group</taxon>
        <taxon>Massilia</taxon>
    </lineage>
</organism>
<dbReference type="GO" id="GO:0046316">
    <property type="term" value="F:gluconokinase activity"/>
    <property type="evidence" value="ECO:0007669"/>
    <property type="project" value="UniProtKB-EC"/>
</dbReference>
<keyword evidence="8" id="KW-0311">Gluconate utilization</keyword>
<evidence type="ECO:0000256" key="9">
    <source>
        <dbReference type="ARBA" id="ARBA00048090"/>
    </source>
</evidence>
<dbReference type="Proteomes" id="UP000180246">
    <property type="component" value="Unassembled WGS sequence"/>
</dbReference>
<evidence type="ECO:0000256" key="1">
    <source>
        <dbReference type="ARBA" id="ARBA00004761"/>
    </source>
</evidence>
<dbReference type="FunFam" id="3.40.50.300:FF:000522">
    <property type="entry name" value="Gluconokinase"/>
    <property type="match status" value="1"/>
</dbReference>
<dbReference type="EMBL" id="JRYB01000001">
    <property type="protein sequence ID" value="OIJ43122.1"/>
    <property type="molecule type" value="Genomic_DNA"/>
</dbReference>
<reference evidence="11 12" key="1">
    <citation type="submission" date="2014-10" db="EMBL/GenBank/DDBJ databases">
        <authorList>
            <person name="Seo M.-J."/>
            <person name="Seok Y.J."/>
            <person name="Cha I.-T."/>
        </authorList>
    </citation>
    <scope>NUCLEOTIDE SEQUENCE [LARGE SCALE GENOMIC DNA]</scope>
    <source>
        <strain evidence="11 12">NEU</strain>
    </source>
</reference>
<sequence length="177" mass="18750">MSASSVNPPSTSAGALRWVVMGVSGSGKSTVGAGLARHFAVPFLEGDAYHPASNVSKMSAGIPLDDDDRAGWLDALAAEIGQARSRDQGLVLSCSALKRRYRDLLRMADPALRFVHLAGPRELIAERMHGRPGHYMPPSLLDSQLSILEPLQADEAGLTLDITLAPPALVQRITSSA</sequence>
<accession>A0A1S2NFE6</accession>
<dbReference type="RefSeq" id="WP_083415240.1">
    <property type="nucleotide sequence ID" value="NZ_JRYB01000001.1"/>
</dbReference>
<name>A0A1S2NFE6_9BURK</name>
<dbReference type="GO" id="GO:0005524">
    <property type="term" value="F:ATP binding"/>
    <property type="evidence" value="ECO:0007669"/>
    <property type="project" value="UniProtKB-KW"/>
</dbReference>
<evidence type="ECO:0000256" key="5">
    <source>
        <dbReference type="ARBA" id="ARBA00022741"/>
    </source>
</evidence>
<dbReference type="NCBIfam" id="TIGR01313">
    <property type="entry name" value="therm_gnt_kin"/>
    <property type="match status" value="1"/>
</dbReference>
<gene>
    <name evidence="11" type="ORF">LO55_1621</name>
</gene>
<keyword evidence="5 10" id="KW-0547">Nucleotide-binding</keyword>
<dbReference type="PANTHER" id="PTHR43442:SF3">
    <property type="entry name" value="GLUCONOKINASE-RELATED"/>
    <property type="match status" value="1"/>
</dbReference>
<dbReference type="InterPro" id="IPR027417">
    <property type="entry name" value="P-loop_NTPase"/>
</dbReference>
<dbReference type="SUPFAM" id="SSF52540">
    <property type="entry name" value="P-loop containing nucleoside triphosphate hydrolases"/>
    <property type="match status" value="1"/>
</dbReference>
<keyword evidence="7 10" id="KW-0067">ATP-binding</keyword>
<evidence type="ECO:0000256" key="8">
    <source>
        <dbReference type="ARBA" id="ARBA00023064"/>
    </source>
</evidence>
<dbReference type="Gene3D" id="3.40.50.300">
    <property type="entry name" value="P-loop containing nucleotide triphosphate hydrolases"/>
    <property type="match status" value="1"/>
</dbReference>
<dbReference type="PANTHER" id="PTHR43442">
    <property type="entry name" value="GLUCONOKINASE-RELATED"/>
    <property type="match status" value="1"/>
</dbReference>
<comment type="pathway">
    <text evidence="1">Carbohydrate acid metabolism.</text>
</comment>
<dbReference type="AlphaFoldDB" id="A0A1S2NFE6"/>
<evidence type="ECO:0000256" key="6">
    <source>
        <dbReference type="ARBA" id="ARBA00022777"/>
    </source>
</evidence>
<comment type="catalytic activity">
    <reaction evidence="9 10">
        <text>D-gluconate + ATP = 6-phospho-D-gluconate + ADP + H(+)</text>
        <dbReference type="Rhea" id="RHEA:19433"/>
        <dbReference type="ChEBI" id="CHEBI:15378"/>
        <dbReference type="ChEBI" id="CHEBI:18391"/>
        <dbReference type="ChEBI" id="CHEBI:30616"/>
        <dbReference type="ChEBI" id="CHEBI:58759"/>
        <dbReference type="ChEBI" id="CHEBI:456216"/>
        <dbReference type="EC" id="2.7.1.12"/>
    </reaction>
</comment>
<evidence type="ECO:0000256" key="7">
    <source>
        <dbReference type="ARBA" id="ARBA00022840"/>
    </source>
</evidence>
<proteinExistence type="inferred from homology"/>
<keyword evidence="6 10" id="KW-0418">Kinase</keyword>